<dbReference type="AlphaFoldDB" id="A0A7W9DPA4"/>
<evidence type="ECO:0000313" key="4">
    <source>
        <dbReference type="EMBL" id="MBB5626227.1"/>
    </source>
</evidence>
<reference evidence="4 5" key="1">
    <citation type="submission" date="2020-08" db="EMBL/GenBank/DDBJ databases">
        <title>Sequencing the genomes of 1000 actinobacteria strains.</title>
        <authorList>
            <person name="Klenk H.-P."/>
        </authorList>
    </citation>
    <scope>NUCLEOTIDE SEQUENCE [LARGE SCALE GENOMIC DNA]</scope>
    <source>
        <strain evidence="4 5">DSM 45790</strain>
    </source>
</reference>
<keyword evidence="5" id="KW-1185">Reference proteome</keyword>
<dbReference type="GO" id="GO:0005829">
    <property type="term" value="C:cytosol"/>
    <property type="evidence" value="ECO:0007669"/>
    <property type="project" value="TreeGrafter"/>
</dbReference>
<evidence type="ECO:0000313" key="5">
    <source>
        <dbReference type="Proteomes" id="UP000588112"/>
    </source>
</evidence>
<dbReference type="PANTHER" id="PTHR30137">
    <property type="entry name" value="LUCIFERASE-LIKE MONOOXYGENASE"/>
    <property type="match status" value="1"/>
</dbReference>
<dbReference type="GO" id="GO:0016705">
    <property type="term" value="F:oxidoreductase activity, acting on paired donors, with incorporation or reduction of molecular oxygen"/>
    <property type="evidence" value="ECO:0007669"/>
    <property type="project" value="InterPro"/>
</dbReference>
<dbReference type="InterPro" id="IPR036661">
    <property type="entry name" value="Luciferase-like_sf"/>
</dbReference>
<name>A0A7W9DPA4_9ACTN</name>
<dbReference type="SUPFAM" id="SSF51679">
    <property type="entry name" value="Bacterial luciferase-like"/>
    <property type="match status" value="1"/>
</dbReference>
<dbReference type="Gene3D" id="3.20.20.30">
    <property type="entry name" value="Luciferase-like domain"/>
    <property type="match status" value="1"/>
</dbReference>
<sequence>MDFSLFYFSADSTGNERNRYELLMEGARFADTHDFRAVWTPERHFHPFGGLYPNPAVTGAAVAAVTERVGIRAGSVVAPTHHPARVAEEWAVVDNLSRGRVGVSFASGWSAIDFSFTPENYARRRELLFEHTEEIRRLWRGESLDVVDGAGAPTRVRIFPPPVQAELPVWITSGGDIGTFRGAGRIGAGLLTHLLGQDIDDLGKKIEEYRAEYRAATNGGRGHVALMVHTYLGEDDDEIREIVREPLYEYLRSSINLLVGSRSVDARKIDPASLRPADVDFLVQRSFDRYFDESGLLGGLDKGRRIVERLRGIQVDEIACLIDFGLPTADVLNGLKYLDQLRQYCQSP</sequence>
<evidence type="ECO:0000256" key="2">
    <source>
        <dbReference type="ARBA" id="ARBA00023033"/>
    </source>
</evidence>
<dbReference type="InterPro" id="IPR011251">
    <property type="entry name" value="Luciferase-like_dom"/>
</dbReference>
<gene>
    <name evidence="4" type="ORF">BJ981_001926</name>
</gene>
<evidence type="ECO:0000256" key="1">
    <source>
        <dbReference type="ARBA" id="ARBA00023002"/>
    </source>
</evidence>
<dbReference type="Pfam" id="PF00296">
    <property type="entry name" value="Bac_luciferase"/>
    <property type="match status" value="1"/>
</dbReference>
<protein>
    <submittedName>
        <fullName evidence="4">Natural product biosynthesis luciferase-like monooxygenase protein</fullName>
    </submittedName>
</protein>
<dbReference type="NCBIfam" id="TIGR04020">
    <property type="entry name" value="seco_metab_LLM"/>
    <property type="match status" value="1"/>
</dbReference>
<feature type="domain" description="Luciferase-like" evidence="3">
    <location>
        <begin position="3"/>
        <end position="249"/>
    </location>
</feature>
<evidence type="ECO:0000259" key="3">
    <source>
        <dbReference type="Pfam" id="PF00296"/>
    </source>
</evidence>
<dbReference type="PANTHER" id="PTHR30137:SF8">
    <property type="entry name" value="BLR5498 PROTEIN"/>
    <property type="match status" value="1"/>
</dbReference>
<accession>A0A7W9DPA4</accession>
<dbReference type="CDD" id="cd01097">
    <property type="entry name" value="Tetrahydromethanopterin_reductase"/>
    <property type="match status" value="1"/>
</dbReference>
<keyword evidence="1" id="KW-0560">Oxidoreductase</keyword>
<proteinExistence type="predicted"/>
<dbReference type="RefSeq" id="WP_184610066.1">
    <property type="nucleotide sequence ID" value="NZ_BOOS01000063.1"/>
</dbReference>
<dbReference type="InterPro" id="IPR024011">
    <property type="entry name" value="Biosynth_lucif-like_mOase_dom"/>
</dbReference>
<dbReference type="Proteomes" id="UP000588112">
    <property type="component" value="Unassembled WGS sequence"/>
</dbReference>
<organism evidence="4 5">
    <name type="scientific">Sphaerisporangium krabiense</name>
    <dbReference type="NCBI Taxonomy" id="763782"/>
    <lineage>
        <taxon>Bacteria</taxon>
        <taxon>Bacillati</taxon>
        <taxon>Actinomycetota</taxon>
        <taxon>Actinomycetes</taxon>
        <taxon>Streptosporangiales</taxon>
        <taxon>Streptosporangiaceae</taxon>
        <taxon>Sphaerisporangium</taxon>
    </lineage>
</organism>
<dbReference type="EMBL" id="JACHBR010000001">
    <property type="protein sequence ID" value="MBB5626227.1"/>
    <property type="molecule type" value="Genomic_DNA"/>
</dbReference>
<keyword evidence="2 4" id="KW-0503">Monooxygenase</keyword>
<dbReference type="GO" id="GO:0004497">
    <property type="term" value="F:monooxygenase activity"/>
    <property type="evidence" value="ECO:0007669"/>
    <property type="project" value="UniProtKB-KW"/>
</dbReference>
<dbReference type="InterPro" id="IPR050766">
    <property type="entry name" value="Bact_Lucif_Oxidored"/>
</dbReference>
<comment type="caution">
    <text evidence="4">The sequence shown here is derived from an EMBL/GenBank/DDBJ whole genome shotgun (WGS) entry which is preliminary data.</text>
</comment>